<evidence type="ECO:0000313" key="2">
    <source>
        <dbReference type="Proteomes" id="UP001454036"/>
    </source>
</evidence>
<organism evidence="1 2">
    <name type="scientific">Lithospermum erythrorhizon</name>
    <name type="common">Purple gromwell</name>
    <name type="synonym">Lithospermum officinale var. erythrorhizon</name>
    <dbReference type="NCBI Taxonomy" id="34254"/>
    <lineage>
        <taxon>Eukaryota</taxon>
        <taxon>Viridiplantae</taxon>
        <taxon>Streptophyta</taxon>
        <taxon>Embryophyta</taxon>
        <taxon>Tracheophyta</taxon>
        <taxon>Spermatophyta</taxon>
        <taxon>Magnoliopsida</taxon>
        <taxon>eudicotyledons</taxon>
        <taxon>Gunneridae</taxon>
        <taxon>Pentapetalae</taxon>
        <taxon>asterids</taxon>
        <taxon>lamiids</taxon>
        <taxon>Boraginales</taxon>
        <taxon>Boraginaceae</taxon>
        <taxon>Boraginoideae</taxon>
        <taxon>Lithospermeae</taxon>
        <taxon>Lithospermum</taxon>
    </lineage>
</organism>
<protein>
    <submittedName>
        <fullName evidence="1">Uncharacterized protein</fullName>
    </submittedName>
</protein>
<comment type="caution">
    <text evidence="1">The sequence shown here is derived from an EMBL/GenBank/DDBJ whole genome shotgun (WGS) entry which is preliminary data.</text>
</comment>
<proteinExistence type="predicted"/>
<dbReference type="AlphaFoldDB" id="A0AAV3RG02"/>
<name>A0AAV3RG02_LITER</name>
<evidence type="ECO:0000313" key="1">
    <source>
        <dbReference type="EMBL" id="GAA0175309.1"/>
    </source>
</evidence>
<keyword evidence="2" id="KW-1185">Reference proteome</keyword>
<sequence length="142" mass="15708">MTAGSESIIGGLPRMCHLMGWSSILRSHMLDGSSYMPRISCLKDTSLRSPIIIRQEVRLLTILANIGPHWPKIVREFMCNISADIADPDSPMFHQVKLRGRIFNFSPELINKNYGRTNEGITGATLKLADIVGELTGNALTV</sequence>
<gene>
    <name evidence="1" type="ORF">LIER_28502</name>
</gene>
<dbReference type="EMBL" id="BAABME010009521">
    <property type="protein sequence ID" value="GAA0175309.1"/>
    <property type="molecule type" value="Genomic_DNA"/>
</dbReference>
<dbReference type="Proteomes" id="UP001454036">
    <property type="component" value="Unassembled WGS sequence"/>
</dbReference>
<accession>A0AAV3RG02</accession>
<reference evidence="1 2" key="1">
    <citation type="submission" date="2024-01" db="EMBL/GenBank/DDBJ databases">
        <title>The complete chloroplast genome sequence of Lithospermum erythrorhizon: insights into the phylogenetic relationship among Boraginaceae species and the maternal lineages of purple gromwells.</title>
        <authorList>
            <person name="Okada T."/>
            <person name="Watanabe K."/>
        </authorList>
    </citation>
    <scope>NUCLEOTIDE SEQUENCE [LARGE SCALE GENOMIC DNA]</scope>
</reference>